<dbReference type="SUPFAM" id="SSF50494">
    <property type="entry name" value="Trypsin-like serine proteases"/>
    <property type="match status" value="1"/>
</dbReference>
<dbReference type="GO" id="GO:0006508">
    <property type="term" value="P:proteolysis"/>
    <property type="evidence" value="ECO:0007669"/>
    <property type="project" value="InterPro"/>
</dbReference>
<dbReference type="SMART" id="SM00020">
    <property type="entry name" value="Tryp_SPc"/>
    <property type="match status" value="1"/>
</dbReference>
<name>A0A9J6BJG8_POLVA</name>
<evidence type="ECO:0000313" key="4">
    <source>
        <dbReference type="EMBL" id="KAG5670025.1"/>
    </source>
</evidence>
<keyword evidence="5" id="KW-1185">Reference proteome</keyword>
<evidence type="ECO:0000256" key="2">
    <source>
        <dbReference type="SAM" id="SignalP"/>
    </source>
</evidence>
<sequence length="269" mass="30295">MKIFIILLLATVAFANTFNNMNKMTIDLQEPPKELREIAAKTILNRQRRSTDAVHDQFKFIAELAVKRPSNKDLSYCTGSLFKPQWIITSLKCIGKPSLNNVTDLLTSMEVYLGEITSQESERREKAYAIHGEFMIPNDDFPNYPDISIFKLSREFKDIPHISPINIPTIANSNFTDTKFVYVAWKLHENIPDKVIFANFTIDKTPAECQLSYYLLCASAPITFEADPGAAFVTYNNASVGTLIGIYSDDGVAAIIATNLSWFLSFLNV</sequence>
<feature type="domain" description="Peptidase S1" evidence="3">
    <location>
        <begin position="43"/>
        <end position="268"/>
    </location>
</feature>
<protein>
    <recommendedName>
        <fullName evidence="3">Peptidase S1 domain-containing protein</fullName>
    </recommendedName>
</protein>
<dbReference type="InterPro" id="IPR001254">
    <property type="entry name" value="Trypsin_dom"/>
</dbReference>
<dbReference type="AlphaFoldDB" id="A0A9J6BJG8"/>
<dbReference type="InterPro" id="IPR043504">
    <property type="entry name" value="Peptidase_S1_PA_chymotrypsin"/>
</dbReference>
<dbReference type="Gene3D" id="2.40.10.10">
    <property type="entry name" value="Trypsin-like serine proteases"/>
    <property type="match status" value="1"/>
</dbReference>
<feature type="signal peptide" evidence="2">
    <location>
        <begin position="1"/>
        <end position="15"/>
    </location>
</feature>
<dbReference type="Pfam" id="PF00089">
    <property type="entry name" value="Trypsin"/>
    <property type="match status" value="1"/>
</dbReference>
<accession>A0A9J6BJG8</accession>
<keyword evidence="2" id="KW-0732">Signal</keyword>
<dbReference type="PANTHER" id="PTHR24260">
    <property type="match status" value="1"/>
</dbReference>
<evidence type="ECO:0000256" key="1">
    <source>
        <dbReference type="ARBA" id="ARBA00024195"/>
    </source>
</evidence>
<dbReference type="PANTHER" id="PTHR24260:SF132">
    <property type="entry name" value="PEPTIDASE S1 DOMAIN-CONTAINING PROTEIN"/>
    <property type="match status" value="1"/>
</dbReference>
<dbReference type="InterPro" id="IPR009003">
    <property type="entry name" value="Peptidase_S1_PA"/>
</dbReference>
<evidence type="ECO:0000313" key="5">
    <source>
        <dbReference type="Proteomes" id="UP001107558"/>
    </source>
</evidence>
<organism evidence="4 5">
    <name type="scientific">Polypedilum vanderplanki</name>
    <name type="common">Sleeping chironomid midge</name>
    <dbReference type="NCBI Taxonomy" id="319348"/>
    <lineage>
        <taxon>Eukaryota</taxon>
        <taxon>Metazoa</taxon>
        <taxon>Ecdysozoa</taxon>
        <taxon>Arthropoda</taxon>
        <taxon>Hexapoda</taxon>
        <taxon>Insecta</taxon>
        <taxon>Pterygota</taxon>
        <taxon>Neoptera</taxon>
        <taxon>Endopterygota</taxon>
        <taxon>Diptera</taxon>
        <taxon>Nematocera</taxon>
        <taxon>Chironomoidea</taxon>
        <taxon>Chironomidae</taxon>
        <taxon>Chironominae</taxon>
        <taxon>Polypedilum</taxon>
        <taxon>Polypedilum</taxon>
    </lineage>
</organism>
<proteinExistence type="inferred from homology"/>
<dbReference type="GO" id="GO:0004252">
    <property type="term" value="F:serine-type endopeptidase activity"/>
    <property type="evidence" value="ECO:0007669"/>
    <property type="project" value="InterPro"/>
</dbReference>
<dbReference type="EMBL" id="JADBJN010000003">
    <property type="protein sequence ID" value="KAG5670025.1"/>
    <property type="molecule type" value="Genomic_DNA"/>
</dbReference>
<dbReference type="PROSITE" id="PS50240">
    <property type="entry name" value="TRYPSIN_DOM"/>
    <property type="match status" value="1"/>
</dbReference>
<comment type="caution">
    <text evidence="4">The sequence shown here is derived from an EMBL/GenBank/DDBJ whole genome shotgun (WGS) entry which is preliminary data.</text>
</comment>
<dbReference type="Proteomes" id="UP001107558">
    <property type="component" value="Chromosome 3"/>
</dbReference>
<dbReference type="InterPro" id="IPR051333">
    <property type="entry name" value="CLIP_Serine_Protease"/>
</dbReference>
<evidence type="ECO:0000259" key="3">
    <source>
        <dbReference type="PROSITE" id="PS50240"/>
    </source>
</evidence>
<feature type="chain" id="PRO_5039942504" description="Peptidase S1 domain-containing protein" evidence="2">
    <location>
        <begin position="16"/>
        <end position="269"/>
    </location>
</feature>
<reference evidence="4" key="1">
    <citation type="submission" date="2021-03" db="EMBL/GenBank/DDBJ databases">
        <title>Chromosome level genome of the anhydrobiotic midge Polypedilum vanderplanki.</title>
        <authorList>
            <person name="Yoshida Y."/>
            <person name="Kikawada T."/>
            <person name="Gusev O."/>
        </authorList>
    </citation>
    <scope>NUCLEOTIDE SEQUENCE</scope>
    <source>
        <strain evidence="4">NIAS01</strain>
        <tissue evidence="4">Whole body or cell culture</tissue>
    </source>
</reference>
<comment type="similarity">
    <text evidence="1">Belongs to the peptidase S1 family. CLIP subfamily.</text>
</comment>
<gene>
    <name evidence="4" type="ORF">PVAND_000312</name>
</gene>